<dbReference type="Proteomes" id="UP000604241">
    <property type="component" value="Unassembled WGS sequence"/>
</dbReference>
<accession>A0ABR8QI68</accession>
<keyword evidence="2" id="KW-1185">Reference proteome</keyword>
<evidence type="ECO:0000313" key="1">
    <source>
        <dbReference type="EMBL" id="MBD7920127.1"/>
    </source>
</evidence>
<name>A0ABR8QI68_9CELL</name>
<sequence>MTNALSLDTDALHRTGAGLRHVASAFDGADAQSGQAAQAAGHGGLSTCLEQFASGWDGRRASIIEDIARLSDACAAVATGFEDIDESLGAALRGQG</sequence>
<comment type="caution">
    <text evidence="1">The sequence shown here is derived from an EMBL/GenBank/DDBJ whole genome shotgun (WGS) entry which is preliminary data.</text>
</comment>
<dbReference type="RefSeq" id="WP_191784775.1">
    <property type="nucleotide sequence ID" value="NZ_JACSQV010000021.1"/>
</dbReference>
<evidence type="ECO:0000313" key="2">
    <source>
        <dbReference type="Proteomes" id="UP000604241"/>
    </source>
</evidence>
<evidence type="ECO:0008006" key="3">
    <source>
        <dbReference type="Google" id="ProtNLM"/>
    </source>
</evidence>
<dbReference type="EMBL" id="JACSQV010000021">
    <property type="protein sequence ID" value="MBD7920127.1"/>
    <property type="molecule type" value="Genomic_DNA"/>
</dbReference>
<proteinExistence type="predicted"/>
<reference evidence="1 2" key="1">
    <citation type="submission" date="2020-08" db="EMBL/GenBank/DDBJ databases">
        <title>A Genomic Blueprint of the Chicken Gut Microbiome.</title>
        <authorList>
            <person name="Gilroy R."/>
            <person name="Ravi A."/>
            <person name="Getino M."/>
            <person name="Pursley I."/>
            <person name="Horton D.L."/>
            <person name="Alikhan N.-F."/>
            <person name="Baker D."/>
            <person name="Gharbi K."/>
            <person name="Hall N."/>
            <person name="Watson M."/>
            <person name="Adriaenssens E.M."/>
            <person name="Foster-Nyarko E."/>
            <person name="Jarju S."/>
            <person name="Secka A."/>
            <person name="Antonio M."/>
            <person name="Oren A."/>
            <person name="Chaudhuri R."/>
            <person name="La Ragione R.M."/>
            <person name="Hildebrand F."/>
            <person name="Pallen M.J."/>
        </authorList>
    </citation>
    <scope>NUCLEOTIDE SEQUENCE [LARGE SCALE GENOMIC DNA]</scope>
    <source>
        <strain evidence="1 2">Sa3CUA2</strain>
    </source>
</reference>
<organism evidence="1 2">
    <name type="scientific">Cellulomonas avistercoris</name>
    <dbReference type="NCBI Taxonomy" id="2762242"/>
    <lineage>
        <taxon>Bacteria</taxon>
        <taxon>Bacillati</taxon>
        <taxon>Actinomycetota</taxon>
        <taxon>Actinomycetes</taxon>
        <taxon>Micrococcales</taxon>
        <taxon>Cellulomonadaceae</taxon>
        <taxon>Cellulomonas</taxon>
    </lineage>
</organism>
<gene>
    <name evidence="1" type="ORF">H9657_17785</name>
</gene>
<protein>
    <recommendedName>
        <fullName evidence="3">ESX-1 secretion-associated protein</fullName>
    </recommendedName>
</protein>